<feature type="compositionally biased region" description="Low complexity" evidence="1">
    <location>
        <begin position="62"/>
        <end position="74"/>
    </location>
</feature>
<comment type="caution">
    <text evidence="2">The sequence shown here is derived from an EMBL/GenBank/DDBJ whole genome shotgun (WGS) entry which is preliminary data.</text>
</comment>
<evidence type="ECO:0000256" key="1">
    <source>
        <dbReference type="SAM" id="MobiDB-lite"/>
    </source>
</evidence>
<accession>A0A8J4BDY3</accession>
<feature type="region of interest" description="Disordered" evidence="1">
    <location>
        <begin position="1"/>
        <end position="98"/>
    </location>
</feature>
<gene>
    <name evidence="2" type="ORF">Vafri_12013</name>
</gene>
<reference evidence="2" key="1">
    <citation type="journal article" date="2021" name="Proc. Natl. Acad. Sci. U.S.A.">
        <title>Three genomes in the algal genus Volvox reveal the fate of a haploid sex-determining region after a transition to homothallism.</title>
        <authorList>
            <person name="Yamamoto K."/>
            <person name="Hamaji T."/>
            <person name="Kawai-Toyooka H."/>
            <person name="Matsuzaki R."/>
            <person name="Takahashi F."/>
            <person name="Nishimura Y."/>
            <person name="Kawachi M."/>
            <person name="Noguchi H."/>
            <person name="Minakuchi Y."/>
            <person name="Umen J.G."/>
            <person name="Toyoda A."/>
            <person name="Nozaki H."/>
        </authorList>
    </citation>
    <scope>NUCLEOTIDE SEQUENCE</scope>
    <source>
        <strain evidence="2">NIES-3780</strain>
    </source>
</reference>
<dbReference type="AlphaFoldDB" id="A0A8J4BDY3"/>
<dbReference type="Proteomes" id="UP000747399">
    <property type="component" value="Unassembled WGS sequence"/>
</dbReference>
<evidence type="ECO:0000313" key="3">
    <source>
        <dbReference type="Proteomes" id="UP000747399"/>
    </source>
</evidence>
<feature type="compositionally biased region" description="Polar residues" evidence="1">
    <location>
        <begin position="17"/>
        <end position="30"/>
    </location>
</feature>
<proteinExistence type="predicted"/>
<name>A0A8J4BDY3_9CHLO</name>
<dbReference type="EMBL" id="BNCO01000025">
    <property type="protein sequence ID" value="GIL56704.1"/>
    <property type="molecule type" value="Genomic_DNA"/>
</dbReference>
<feature type="non-terminal residue" evidence="2">
    <location>
        <position position="153"/>
    </location>
</feature>
<feature type="compositionally biased region" description="Low complexity" evidence="1">
    <location>
        <begin position="35"/>
        <end position="44"/>
    </location>
</feature>
<sequence length="153" mass="15296">PPSSLLPPHDPAVLSFPTGNLVTDAPNVSTPDPPGWSAASATGGLAAGGAPGQSPQPRCCVTGATEASTRTAAATGGGTRGRVSGGRSRKAPGRTPLGSETRAMTHIAAAARFGTIPRTALNVRPNGSAARPRVLYPHLGAVPGCWQLRSCTD</sequence>
<feature type="compositionally biased region" description="Gly residues" evidence="1">
    <location>
        <begin position="75"/>
        <end position="84"/>
    </location>
</feature>
<protein>
    <submittedName>
        <fullName evidence="2">Uncharacterized protein</fullName>
    </submittedName>
</protein>
<keyword evidence="3" id="KW-1185">Reference proteome</keyword>
<feature type="compositionally biased region" description="Pro residues" evidence="1">
    <location>
        <begin position="1"/>
        <end position="10"/>
    </location>
</feature>
<organism evidence="2 3">
    <name type="scientific">Volvox africanus</name>
    <dbReference type="NCBI Taxonomy" id="51714"/>
    <lineage>
        <taxon>Eukaryota</taxon>
        <taxon>Viridiplantae</taxon>
        <taxon>Chlorophyta</taxon>
        <taxon>core chlorophytes</taxon>
        <taxon>Chlorophyceae</taxon>
        <taxon>CS clade</taxon>
        <taxon>Chlamydomonadales</taxon>
        <taxon>Volvocaceae</taxon>
        <taxon>Volvox</taxon>
    </lineage>
</organism>
<evidence type="ECO:0000313" key="2">
    <source>
        <dbReference type="EMBL" id="GIL56704.1"/>
    </source>
</evidence>